<dbReference type="GO" id="GO:0019563">
    <property type="term" value="P:glycerol catabolic process"/>
    <property type="evidence" value="ECO:0007669"/>
    <property type="project" value="TreeGrafter"/>
</dbReference>
<evidence type="ECO:0000313" key="3">
    <source>
        <dbReference type="Proteomes" id="UP000238356"/>
    </source>
</evidence>
<comment type="caution">
    <text evidence="2">The sequence shown here is derived from an EMBL/GenBank/DDBJ whole genome shotgun (WGS) entry which is preliminary data.</text>
</comment>
<dbReference type="Gene3D" id="3.30.1180.20">
    <property type="entry name" value="Dihydroxyacetone kinase, domain 2"/>
    <property type="match status" value="1"/>
</dbReference>
<keyword evidence="2" id="KW-0808">Transferase</keyword>
<dbReference type="PROSITE" id="PS51481">
    <property type="entry name" value="DHAK"/>
    <property type="match status" value="1"/>
</dbReference>
<dbReference type="PANTHER" id="PTHR28629">
    <property type="entry name" value="TRIOKINASE/FMN CYCLASE"/>
    <property type="match status" value="1"/>
</dbReference>
<dbReference type="FunFam" id="3.40.50.10440:FF:000001">
    <property type="entry name" value="Dihydroxyacetone kinase, DhaK subunit"/>
    <property type="match status" value="1"/>
</dbReference>
<name>A0A2S6ACX5_9NOCA</name>
<dbReference type="PANTHER" id="PTHR28629:SF4">
    <property type="entry name" value="TRIOKINASE_FMN CYCLASE"/>
    <property type="match status" value="1"/>
</dbReference>
<keyword evidence="2" id="KW-0418">Kinase</keyword>
<keyword evidence="3" id="KW-1185">Reference proteome</keyword>
<dbReference type="SUPFAM" id="SSF82549">
    <property type="entry name" value="DAK1/DegV-like"/>
    <property type="match status" value="1"/>
</dbReference>
<dbReference type="AlphaFoldDB" id="A0A2S6ACX5"/>
<dbReference type="EMBL" id="PSZD01000002">
    <property type="protein sequence ID" value="PPJ31921.1"/>
    <property type="molecule type" value="Genomic_DNA"/>
</dbReference>
<feature type="domain" description="DhaK" evidence="1">
    <location>
        <begin position="10"/>
        <end position="331"/>
    </location>
</feature>
<accession>A0A2S6ACX5</accession>
<protein>
    <submittedName>
        <fullName evidence="2">Dihydroxyacetone kinase</fullName>
    </submittedName>
</protein>
<evidence type="ECO:0000313" key="2">
    <source>
        <dbReference type="EMBL" id="PPJ31921.1"/>
    </source>
</evidence>
<dbReference type="InterPro" id="IPR050861">
    <property type="entry name" value="Dihydroxyacetone_Kinase"/>
</dbReference>
<dbReference type="Proteomes" id="UP000238356">
    <property type="component" value="Unassembled WGS sequence"/>
</dbReference>
<dbReference type="GO" id="GO:0004371">
    <property type="term" value="F:glycerone kinase activity"/>
    <property type="evidence" value="ECO:0007669"/>
    <property type="project" value="InterPro"/>
</dbReference>
<reference evidence="2 3" key="1">
    <citation type="submission" date="2018-02" db="EMBL/GenBank/DDBJ databases">
        <title>8 Nocardia nova and 1 Nocardia cyriacigeorgica strain used for evolution to TMP-SMX.</title>
        <authorList>
            <person name="Mehta H."/>
            <person name="Weng J."/>
            <person name="Shamoo Y."/>
        </authorList>
    </citation>
    <scope>NUCLEOTIDE SEQUENCE [LARGE SCALE GENOMIC DNA]</scope>
    <source>
        <strain evidence="2 3">BAA2227</strain>
    </source>
</reference>
<dbReference type="Gene3D" id="3.40.50.10440">
    <property type="entry name" value="Dihydroxyacetone kinase, domain 1"/>
    <property type="match status" value="1"/>
</dbReference>
<dbReference type="InterPro" id="IPR004006">
    <property type="entry name" value="DhaK_dom"/>
</dbReference>
<proteinExistence type="predicted"/>
<evidence type="ECO:0000259" key="1">
    <source>
        <dbReference type="PROSITE" id="PS51481"/>
    </source>
</evidence>
<organism evidence="2 3">
    <name type="scientific">Nocardia nova</name>
    <dbReference type="NCBI Taxonomy" id="37330"/>
    <lineage>
        <taxon>Bacteria</taxon>
        <taxon>Bacillati</taxon>
        <taxon>Actinomycetota</taxon>
        <taxon>Actinomycetes</taxon>
        <taxon>Mycobacteriales</taxon>
        <taxon>Nocardiaceae</taxon>
        <taxon>Nocardia</taxon>
    </lineage>
</organism>
<dbReference type="GO" id="GO:0005829">
    <property type="term" value="C:cytosol"/>
    <property type="evidence" value="ECO:0007669"/>
    <property type="project" value="TreeGrafter"/>
</dbReference>
<sequence>MSVPALFLHEPGQGPEVSLQGFVRRNPWVRITTDPLFVHHDRGAPTRRVALVSGGGSGHEPMHVGFVGMGMLDAAVPGKIFASPHNRQVYEASKAVARAGGVLHIVKNYTGDKINFGIAAERLAADGIEVGRVLVDDDVATESNETATGRRGTAATIVVEKILGAAADRGDTLTSLTSLGREVAEHSRSIAVATEALTSPNTGARAFELEPDQLEYGVGIHGERASTSITRPPLAELVDRMLTDILASLPGDPRKPLLLLINGLGATTELELCTVLELAARTLTARGREISAVQVGTFVAALDMSGFSITLTQLADGWLDLWHAPTGAPAWKDTAR</sequence>
<gene>
    <name evidence="2" type="ORF">C5F51_03310</name>
</gene>
<dbReference type="Pfam" id="PF02733">
    <property type="entry name" value="Dak1"/>
    <property type="match status" value="1"/>
</dbReference>